<organism evidence="3">
    <name type="scientific">uncultured Eubacteriales bacterium</name>
    <dbReference type="NCBI Taxonomy" id="172733"/>
    <lineage>
        <taxon>Bacteria</taxon>
        <taxon>Bacillati</taxon>
        <taxon>Bacillota</taxon>
        <taxon>Clostridia</taxon>
        <taxon>Eubacteriales</taxon>
        <taxon>environmental samples</taxon>
    </lineage>
</organism>
<dbReference type="Pfam" id="PF07690">
    <property type="entry name" value="MFS_1"/>
    <property type="match status" value="1"/>
</dbReference>
<dbReference type="InterPro" id="IPR036259">
    <property type="entry name" value="MFS_trans_sf"/>
</dbReference>
<accession>A0A212KGJ7</accession>
<dbReference type="AlphaFoldDB" id="A0A212KGJ7"/>
<evidence type="ECO:0000256" key="2">
    <source>
        <dbReference type="SAM" id="Phobius"/>
    </source>
</evidence>
<feature type="transmembrane region" description="Helical" evidence="2">
    <location>
        <begin position="99"/>
        <end position="118"/>
    </location>
</feature>
<feature type="transmembrane region" description="Helical" evidence="2">
    <location>
        <begin position="308"/>
        <end position="332"/>
    </location>
</feature>
<feature type="transmembrane region" description="Helical" evidence="2">
    <location>
        <begin position="284"/>
        <end position="302"/>
    </location>
</feature>
<evidence type="ECO:0000313" key="3">
    <source>
        <dbReference type="EMBL" id="SBW10769.1"/>
    </source>
</evidence>
<feature type="transmembrane region" description="Helical" evidence="2">
    <location>
        <begin position="170"/>
        <end position="190"/>
    </location>
</feature>
<reference evidence="3" key="1">
    <citation type="submission" date="2016-04" db="EMBL/GenBank/DDBJ databases">
        <authorList>
            <person name="Evans L.H."/>
            <person name="Alamgir A."/>
            <person name="Owens N."/>
            <person name="Weber N.D."/>
            <person name="Virtaneva K."/>
            <person name="Barbian K."/>
            <person name="Babar A."/>
            <person name="Rosenke K."/>
        </authorList>
    </citation>
    <scope>NUCLEOTIDE SEQUENCE</scope>
    <source>
        <strain evidence="3">86</strain>
    </source>
</reference>
<comment type="subcellular location">
    <subcellularLocation>
        <location evidence="1">Cell membrane</location>
        <topology evidence="1">Multi-pass membrane protein</topology>
    </subcellularLocation>
</comment>
<protein>
    <recommendedName>
        <fullName evidence="4">Major Facilitator Superfamily</fullName>
    </recommendedName>
</protein>
<dbReference type="Gene3D" id="1.20.1250.20">
    <property type="entry name" value="MFS general substrate transporter like domains"/>
    <property type="match status" value="1"/>
</dbReference>
<dbReference type="PANTHER" id="PTHR23526:SF2">
    <property type="entry name" value="MAJOR FACILITATOR SUPERFAMILY (MFS) PROFILE DOMAIN-CONTAINING PROTEIN"/>
    <property type="match status" value="1"/>
</dbReference>
<keyword evidence="2" id="KW-1133">Transmembrane helix</keyword>
<feature type="transmembrane region" description="Helical" evidence="2">
    <location>
        <begin position="344"/>
        <end position="371"/>
    </location>
</feature>
<feature type="transmembrane region" description="Helical" evidence="2">
    <location>
        <begin position="138"/>
        <end position="158"/>
    </location>
</feature>
<dbReference type="PANTHER" id="PTHR23526">
    <property type="entry name" value="INTEGRAL MEMBRANE TRANSPORT PROTEIN-RELATED"/>
    <property type="match status" value="1"/>
</dbReference>
<gene>
    <name evidence="3" type="ORF">KL86CLO1_13047</name>
</gene>
<dbReference type="InterPro" id="IPR052528">
    <property type="entry name" value="Sugar_transport-like"/>
</dbReference>
<evidence type="ECO:0008006" key="4">
    <source>
        <dbReference type="Google" id="ProtNLM"/>
    </source>
</evidence>
<evidence type="ECO:0000256" key="1">
    <source>
        <dbReference type="ARBA" id="ARBA00004651"/>
    </source>
</evidence>
<dbReference type="GO" id="GO:0005886">
    <property type="term" value="C:plasma membrane"/>
    <property type="evidence" value="ECO:0007669"/>
    <property type="project" value="UniProtKB-SubCell"/>
</dbReference>
<dbReference type="EMBL" id="FLUN01000001">
    <property type="protein sequence ID" value="SBW10769.1"/>
    <property type="molecule type" value="Genomic_DNA"/>
</dbReference>
<name>A0A212KGJ7_9FIRM</name>
<feature type="transmembrane region" description="Helical" evidence="2">
    <location>
        <begin position="12"/>
        <end position="31"/>
    </location>
</feature>
<feature type="transmembrane region" description="Helical" evidence="2">
    <location>
        <begin position="254"/>
        <end position="277"/>
    </location>
</feature>
<proteinExistence type="predicted"/>
<keyword evidence="2" id="KW-0472">Membrane</keyword>
<feature type="transmembrane region" description="Helical" evidence="2">
    <location>
        <begin position="221"/>
        <end position="242"/>
    </location>
</feature>
<feature type="transmembrane region" description="Helical" evidence="2">
    <location>
        <begin position="383"/>
        <end position="404"/>
    </location>
</feature>
<dbReference type="InterPro" id="IPR011701">
    <property type="entry name" value="MFS"/>
</dbReference>
<dbReference type="GO" id="GO:0022857">
    <property type="term" value="F:transmembrane transporter activity"/>
    <property type="evidence" value="ECO:0007669"/>
    <property type="project" value="InterPro"/>
</dbReference>
<sequence length="409" mass="44396">MDKAARGFLWDNLLCMSVYWASAGTVIASLTDYYALPLALTSVITGLTATLSIVQIWGGLCYARIGRKSRFLGLTNSLWRVFLPLTFFSVLLPRSIGKIAAVCCFFIGVAIFQFAAPAQTEWMVSSVEGKVPASYYSLREMCFMLAYSTIFCLVNLLLDGAQRRGDIGQAFPAVGGLLMLAMVFSLVVLVRLPYPEDRPDSAIKKLPILRTALSDGSLRKVVLANSLWSFACVFVGSYAAVYQVGVLHVRFLQIMLWATVANVIRAIFTPGMAALAGRFGWRRVVCGCMLLYAATALLWSCVTESTALWLYPMGTIMMQIPIAGTGVGFLQLQVENILPQHRSLCFSIVAACSGAGAFVGTVVCSALVRFLERNVDILPKLGLRGVFLLGVLGSCLAAASVLRINARSR</sequence>
<feature type="transmembrane region" description="Helical" evidence="2">
    <location>
        <begin position="43"/>
        <end position="65"/>
    </location>
</feature>
<dbReference type="SUPFAM" id="SSF103473">
    <property type="entry name" value="MFS general substrate transporter"/>
    <property type="match status" value="1"/>
</dbReference>
<keyword evidence="2" id="KW-0812">Transmembrane</keyword>